<accession>G4REP8</accession>
<dbReference type="STRING" id="1082931.KKY_859"/>
<dbReference type="Proteomes" id="UP000008850">
    <property type="component" value="Chromosome"/>
</dbReference>
<evidence type="ECO:0000256" key="2">
    <source>
        <dbReference type="ARBA" id="ARBA00023033"/>
    </source>
</evidence>
<dbReference type="HOGENOM" id="CLU_027853_3_0_5"/>
<evidence type="ECO:0000256" key="1">
    <source>
        <dbReference type="ARBA" id="ARBA00023002"/>
    </source>
</evidence>
<dbReference type="PANTHER" id="PTHR30137">
    <property type="entry name" value="LUCIFERASE-LIKE MONOOXYGENASE"/>
    <property type="match status" value="1"/>
</dbReference>
<protein>
    <submittedName>
        <fullName evidence="4">Luciferase family protein</fullName>
    </submittedName>
</protein>
<feature type="domain" description="Luciferase-like" evidence="3">
    <location>
        <begin position="5"/>
        <end position="296"/>
    </location>
</feature>
<dbReference type="InterPro" id="IPR036661">
    <property type="entry name" value="Luciferase-like_sf"/>
</dbReference>
<gene>
    <name evidence="4" type="ordered locus">KKY_859</name>
</gene>
<dbReference type="eggNOG" id="COG2141">
    <property type="taxonomic scope" value="Bacteria"/>
</dbReference>
<evidence type="ECO:0000313" key="4">
    <source>
        <dbReference type="EMBL" id="AEQ50898.1"/>
    </source>
</evidence>
<organism evidence="4 5">
    <name type="scientific">Pelagibacterium halotolerans (strain DSM 22347 / JCM 15775 / CGMCC 1.7692 / B2)</name>
    <dbReference type="NCBI Taxonomy" id="1082931"/>
    <lineage>
        <taxon>Bacteria</taxon>
        <taxon>Pseudomonadati</taxon>
        <taxon>Pseudomonadota</taxon>
        <taxon>Alphaproteobacteria</taxon>
        <taxon>Hyphomicrobiales</taxon>
        <taxon>Devosiaceae</taxon>
        <taxon>Pelagibacterium</taxon>
    </lineage>
</organism>
<dbReference type="InterPro" id="IPR050766">
    <property type="entry name" value="Bact_Lucif_Oxidored"/>
</dbReference>
<evidence type="ECO:0000259" key="3">
    <source>
        <dbReference type="Pfam" id="PF00296"/>
    </source>
</evidence>
<dbReference type="Pfam" id="PF00296">
    <property type="entry name" value="Bac_luciferase"/>
    <property type="match status" value="1"/>
</dbReference>
<dbReference type="AlphaFoldDB" id="G4REP8"/>
<keyword evidence="2" id="KW-0503">Monooxygenase</keyword>
<dbReference type="Gene3D" id="3.20.20.30">
    <property type="entry name" value="Luciferase-like domain"/>
    <property type="match status" value="1"/>
</dbReference>
<dbReference type="GO" id="GO:0005829">
    <property type="term" value="C:cytosol"/>
    <property type="evidence" value="ECO:0007669"/>
    <property type="project" value="TreeGrafter"/>
</dbReference>
<proteinExistence type="predicted"/>
<dbReference type="EMBL" id="CP003075">
    <property type="protein sequence ID" value="AEQ50898.1"/>
    <property type="molecule type" value="Genomic_DNA"/>
</dbReference>
<keyword evidence="5" id="KW-1185">Reference proteome</keyword>
<keyword evidence="1" id="KW-0560">Oxidoreductase</keyword>
<dbReference type="PANTHER" id="PTHR30137:SF8">
    <property type="entry name" value="BLR5498 PROTEIN"/>
    <property type="match status" value="1"/>
</dbReference>
<sequence length="338" mass="36343">MHPKFGLMDQGWAPPEMSDAESIAQTVGTINLADELGFDSAWVGEHHHRRPEAAFWGRVSASELVLAHAAATTSSIALGTGVRVLSTTTALRTAEEMSMLSVLSGGRVDFGIGLGSGQPGMQSRDEKAAAFRVLVSDLLAFLRNDPATGLPELSPVSPVDITTRLWAAARDEPTIAHLADLGINLVVGQAETGPVQANYVEQYRKAGGKGRTRGVRLVHVAPTHAEALARTEAASDLYFSQMTKGGYHKEAIDKGLFPAEPESREAMLEQINFIVGTPETVIKELNTYIAQTGVDQLDAMVRIPRLAIGDVHECMRLLKREVIPNLAFGVAPMWSKTA</sequence>
<dbReference type="InterPro" id="IPR011251">
    <property type="entry name" value="Luciferase-like_dom"/>
</dbReference>
<dbReference type="GO" id="GO:0016705">
    <property type="term" value="F:oxidoreductase activity, acting on paired donors, with incorporation or reduction of molecular oxygen"/>
    <property type="evidence" value="ECO:0007669"/>
    <property type="project" value="InterPro"/>
</dbReference>
<dbReference type="SUPFAM" id="SSF51679">
    <property type="entry name" value="Bacterial luciferase-like"/>
    <property type="match status" value="1"/>
</dbReference>
<dbReference type="KEGG" id="phl:KKY_859"/>
<name>G4REP8_PELHB</name>
<evidence type="ECO:0000313" key="5">
    <source>
        <dbReference type="Proteomes" id="UP000008850"/>
    </source>
</evidence>
<dbReference type="GO" id="GO:0004497">
    <property type="term" value="F:monooxygenase activity"/>
    <property type="evidence" value="ECO:0007669"/>
    <property type="project" value="UniProtKB-KW"/>
</dbReference>
<reference evidence="4 5" key="1">
    <citation type="journal article" date="2012" name="J. Bacteriol.">
        <title>Complete genome sequence of Pelagibacterium halotolerans B2T.</title>
        <authorList>
            <person name="Huo Y.Y."/>
            <person name="Cheng H."/>
            <person name="Han X.F."/>
            <person name="Jiang X.W."/>
            <person name="Sun C."/>
            <person name="Zhang X.Q."/>
            <person name="Zhu X.F."/>
            <person name="Liu Y.F."/>
            <person name="Li P.F."/>
            <person name="Ni P.X."/>
            <person name="Wu M."/>
        </authorList>
    </citation>
    <scope>NUCLEOTIDE SEQUENCE [LARGE SCALE GENOMIC DNA]</scope>
    <source>
        <strain evidence="5">DSM 22347 / JCM 15775 / CGMCC 1.7692 / B2</strain>
    </source>
</reference>